<comment type="similarity">
    <text evidence="2">Belongs to the acyltransferase 3 family.</text>
</comment>
<evidence type="ECO:0000256" key="6">
    <source>
        <dbReference type="ARBA" id="ARBA00023136"/>
    </source>
</evidence>
<dbReference type="Pfam" id="PF01757">
    <property type="entry name" value="Acyl_transf_3"/>
    <property type="match status" value="1"/>
</dbReference>
<feature type="compositionally biased region" description="Polar residues" evidence="7">
    <location>
        <begin position="402"/>
        <end position="412"/>
    </location>
</feature>
<organism evidence="10 11">
    <name type="scientific">Corynebacterium gallinarum</name>
    <dbReference type="NCBI Taxonomy" id="2762214"/>
    <lineage>
        <taxon>Bacteria</taxon>
        <taxon>Bacillati</taxon>
        <taxon>Actinomycetota</taxon>
        <taxon>Actinomycetes</taxon>
        <taxon>Mycobacteriales</taxon>
        <taxon>Corynebacteriaceae</taxon>
        <taxon>Corynebacterium</taxon>
    </lineage>
</organism>
<dbReference type="AlphaFoldDB" id="A0A8I0HKS6"/>
<dbReference type="GO" id="GO:0005886">
    <property type="term" value="C:plasma membrane"/>
    <property type="evidence" value="ECO:0007669"/>
    <property type="project" value="UniProtKB-SubCell"/>
</dbReference>
<feature type="transmembrane region" description="Helical" evidence="8">
    <location>
        <begin position="351"/>
        <end position="370"/>
    </location>
</feature>
<dbReference type="PANTHER" id="PTHR40074">
    <property type="entry name" value="O-ACETYLTRANSFERASE WECH"/>
    <property type="match status" value="1"/>
</dbReference>
<feature type="transmembrane region" description="Helical" evidence="8">
    <location>
        <begin position="219"/>
        <end position="236"/>
    </location>
</feature>
<feature type="transmembrane region" description="Helical" evidence="8">
    <location>
        <begin position="95"/>
        <end position="113"/>
    </location>
</feature>
<keyword evidence="6 8" id="KW-0472">Membrane</keyword>
<comment type="caution">
    <text evidence="10">The sequence shown here is derived from an EMBL/GenBank/DDBJ whole genome shotgun (WGS) entry which is preliminary data.</text>
</comment>
<feature type="domain" description="Acyltransferase 3" evidence="9">
    <location>
        <begin position="26"/>
        <end position="367"/>
    </location>
</feature>
<dbReference type="GO" id="GO:0016413">
    <property type="term" value="F:O-acetyltransferase activity"/>
    <property type="evidence" value="ECO:0007669"/>
    <property type="project" value="TreeGrafter"/>
</dbReference>
<dbReference type="RefSeq" id="WP_191732205.1">
    <property type="nucleotide sequence ID" value="NZ_JACSPR010000001.1"/>
</dbReference>
<protein>
    <submittedName>
        <fullName evidence="10">Acyltransferase family protein</fullName>
    </submittedName>
</protein>
<evidence type="ECO:0000313" key="10">
    <source>
        <dbReference type="EMBL" id="MBD8028962.1"/>
    </source>
</evidence>
<keyword evidence="4 8" id="KW-0812">Transmembrane</keyword>
<evidence type="ECO:0000256" key="1">
    <source>
        <dbReference type="ARBA" id="ARBA00004651"/>
    </source>
</evidence>
<name>A0A8I0HKS6_9CORY</name>
<keyword evidence="11" id="KW-1185">Reference proteome</keyword>
<evidence type="ECO:0000256" key="5">
    <source>
        <dbReference type="ARBA" id="ARBA00022989"/>
    </source>
</evidence>
<evidence type="ECO:0000256" key="2">
    <source>
        <dbReference type="ARBA" id="ARBA00007400"/>
    </source>
</evidence>
<dbReference type="PANTHER" id="PTHR40074:SF2">
    <property type="entry name" value="O-ACETYLTRANSFERASE WECH"/>
    <property type="match status" value="1"/>
</dbReference>
<keyword evidence="10" id="KW-0808">Transferase</keyword>
<evidence type="ECO:0000313" key="11">
    <source>
        <dbReference type="Proteomes" id="UP000650224"/>
    </source>
</evidence>
<sequence>MNNSGNNPGITARPAITAPTGKTRMDWPDVAKGLSILGVVILHVTLAIPGAEHTFVAELNHILDPLRMPLFFLVSGFFSVKVLTMTFEQLFKRRLWFFLVPYLVWTPIELYTSRLEGVIFHGHVMPDWFYYVAKVADSTNMYWFLYFLVWFNLLLWGTRKLPAWMIVTLVMVVPWLFMPMFGDSELLRRTIIYLPAFFIGAYFRPLITRFAEAADRPKAVVLAVAAYVAGLGIAAVEEVLTTRVPGPTQLWFIGFKDEIAILLGGELSAFALGHISGTLIRLLSLPAGVVLAVWLSRAIPVARVLKFLGRHTLVIYIGHALGLTLLFGFTVRETLMVIDPDSPNPMHWTGTWMIIAFTLGMAGAYLLHLLTRVPLLKWTLAPPRLPESRPGERVDTPPASRLTLNNRTLPRA</sequence>
<evidence type="ECO:0000256" key="7">
    <source>
        <dbReference type="SAM" id="MobiDB-lite"/>
    </source>
</evidence>
<feature type="compositionally biased region" description="Basic and acidic residues" evidence="7">
    <location>
        <begin position="386"/>
        <end position="395"/>
    </location>
</feature>
<dbReference type="Proteomes" id="UP000650224">
    <property type="component" value="Unassembled WGS sequence"/>
</dbReference>
<feature type="transmembrane region" description="Helical" evidence="8">
    <location>
        <begin position="271"/>
        <end position="295"/>
    </location>
</feature>
<feature type="transmembrane region" description="Helical" evidence="8">
    <location>
        <begin position="161"/>
        <end position="178"/>
    </location>
</feature>
<evidence type="ECO:0000256" key="3">
    <source>
        <dbReference type="ARBA" id="ARBA00022475"/>
    </source>
</evidence>
<feature type="transmembrane region" description="Helical" evidence="8">
    <location>
        <begin position="30"/>
        <end position="51"/>
    </location>
</feature>
<accession>A0A8I0HKS6</accession>
<keyword evidence="5 8" id="KW-1133">Transmembrane helix</keyword>
<dbReference type="GO" id="GO:0009246">
    <property type="term" value="P:enterobacterial common antigen biosynthetic process"/>
    <property type="evidence" value="ECO:0007669"/>
    <property type="project" value="TreeGrafter"/>
</dbReference>
<dbReference type="InterPro" id="IPR002656">
    <property type="entry name" value="Acyl_transf_3_dom"/>
</dbReference>
<feature type="region of interest" description="Disordered" evidence="7">
    <location>
        <begin position="386"/>
        <end position="412"/>
    </location>
</feature>
<evidence type="ECO:0000259" key="9">
    <source>
        <dbReference type="Pfam" id="PF01757"/>
    </source>
</evidence>
<feature type="transmembrane region" description="Helical" evidence="8">
    <location>
        <begin position="307"/>
        <end position="331"/>
    </location>
</feature>
<feature type="region of interest" description="Disordered" evidence="7">
    <location>
        <begin position="1"/>
        <end position="20"/>
    </location>
</feature>
<keyword evidence="10" id="KW-0012">Acyltransferase</keyword>
<gene>
    <name evidence="10" type="ORF">H9627_01225</name>
</gene>
<evidence type="ECO:0000256" key="8">
    <source>
        <dbReference type="SAM" id="Phobius"/>
    </source>
</evidence>
<evidence type="ECO:0000256" key="4">
    <source>
        <dbReference type="ARBA" id="ARBA00022692"/>
    </source>
</evidence>
<feature type="transmembrane region" description="Helical" evidence="8">
    <location>
        <begin position="66"/>
        <end position="83"/>
    </location>
</feature>
<feature type="transmembrane region" description="Helical" evidence="8">
    <location>
        <begin position="190"/>
        <end position="207"/>
    </location>
</feature>
<reference evidence="10 11" key="1">
    <citation type="submission" date="2020-08" db="EMBL/GenBank/DDBJ databases">
        <title>A Genomic Blueprint of the Chicken Gut Microbiome.</title>
        <authorList>
            <person name="Gilroy R."/>
            <person name="Ravi A."/>
            <person name="Getino M."/>
            <person name="Pursley I."/>
            <person name="Horton D.L."/>
            <person name="Alikhan N.-F."/>
            <person name="Baker D."/>
            <person name="Gharbi K."/>
            <person name="Hall N."/>
            <person name="Watson M."/>
            <person name="Adriaenssens E.M."/>
            <person name="Foster-Nyarko E."/>
            <person name="Jarju S."/>
            <person name="Secka A."/>
            <person name="Antonio M."/>
            <person name="Oren A."/>
            <person name="Chaudhuri R."/>
            <person name="La Ragione R.M."/>
            <person name="Hildebrand F."/>
            <person name="Pallen M.J."/>
        </authorList>
    </citation>
    <scope>NUCLEOTIDE SEQUENCE [LARGE SCALE GENOMIC DNA]</scope>
    <source>
        <strain evidence="10 11">Sa1YVA5</strain>
    </source>
</reference>
<keyword evidence="3" id="KW-1003">Cell membrane</keyword>
<proteinExistence type="inferred from homology"/>
<dbReference type="EMBL" id="JACSPR010000001">
    <property type="protein sequence ID" value="MBD8028962.1"/>
    <property type="molecule type" value="Genomic_DNA"/>
</dbReference>
<comment type="subcellular location">
    <subcellularLocation>
        <location evidence="1">Cell membrane</location>
        <topology evidence="1">Multi-pass membrane protein</topology>
    </subcellularLocation>
</comment>